<accession>A0AAU9E6G1</accession>
<feature type="domain" description="Type II secretion system protein GspF" evidence="11">
    <location>
        <begin position="272"/>
        <end position="394"/>
    </location>
</feature>
<protein>
    <submittedName>
        <fullName evidence="12">Type II secretion system F family protein</fullName>
    </submittedName>
</protein>
<dbReference type="InterPro" id="IPR042094">
    <property type="entry name" value="T2SS_GspF_sf"/>
</dbReference>
<evidence type="ECO:0000256" key="10">
    <source>
        <dbReference type="SAM" id="Phobius"/>
    </source>
</evidence>
<feature type="transmembrane region" description="Helical" evidence="10">
    <location>
        <begin position="222"/>
        <end position="241"/>
    </location>
</feature>
<evidence type="ECO:0000259" key="11">
    <source>
        <dbReference type="Pfam" id="PF00482"/>
    </source>
</evidence>
<evidence type="ECO:0000256" key="1">
    <source>
        <dbReference type="ARBA" id="ARBA00004429"/>
    </source>
</evidence>
<comment type="subcellular location">
    <subcellularLocation>
        <location evidence="1">Cell inner membrane</location>
        <topology evidence="1">Multi-pass membrane protein</topology>
    </subcellularLocation>
    <subcellularLocation>
        <location evidence="9">Cell membrane</location>
        <topology evidence="9">Multi-pass membrane protein</topology>
    </subcellularLocation>
</comment>
<keyword evidence="3 9" id="KW-0813">Transport</keyword>
<dbReference type="KEGG" id="hprf:HLPR_13090"/>
<dbReference type="PROSITE" id="PS00874">
    <property type="entry name" value="T2SP_F"/>
    <property type="match status" value="1"/>
</dbReference>
<dbReference type="Proteomes" id="UP001321786">
    <property type="component" value="Chromosome"/>
</dbReference>
<dbReference type="PANTHER" id="PTHR30012:SF0">
    <property type="entry name" value="TYPE II SECRETION SYSTEM PROTEIN F-RELATED"/>
    <property type="match status" value="1"/>
</dbReference>
<comment type="similarity">
    <text evidence="2 9">Belongs to the GSP F family.</text>
</comment>
<dbReference type="EMBL" id="AP028654">
    <property type="protein sequence ID" value="BEP28978.1"/>
    <property type="molecule type" value="Genomic_DNA"/>
</dbReference>
<evidence type="ECO:0000256" key="6">
    <source>
        <dbReference type="ARBA" id="ARBA00022692"/>
    </source>
</evidence>
<evidence type="ECO:0000313" key="12">
    <source>
        <dbReference type="EMBL" id="BEP28978.1"/>
    </source>
</evidence>
<dbReference type="InterPro" id="IPR003004">
    <property type="entry name" value="GspF/PilC"/>
</dbReference>
<dbReference type="Pfam" id="PF00482">
    <property type="entry name" value="T2SSF"/>
    <property type="match status" value="2"/>
</dbReference>
<dbReference type="GO" id="GO:0005886">
    <property type="term" value="C:plasma membrane"/>
    <property type="evidence" value="ECO:0007669"/>
    <property type="project" value="UniProtKB-SubCell"/>
</dbReference>
<keyword evidence="4" id="KW-1003">Cell membrane</keyword>
<keyword evidence="13" id="KW-1185">Reference proteome</keyword>
<evidence type="ECO:0000313" key="13">
    <source>
        <dbReference type="Proteomes" id="UP001321786"/>
    </source>
</evidence>
<dbReference type="GO" id="GO:0009306">
    <property type="term" value="P:protein secretion"/>
    <property type="evidence" value="ECO:0007669"/>
    <property type="project" value="InterPro"/>
</dbReference>
<evidence type="ECO:0000256" key="9">
    <source>
        <dbReference type="RuleBase" id="RU003923"/>
    </source>
</evidence>
<gene>
    <name evidence="12" type="ORF">HLPR_13090</name>
</gene>
<feature type="domain" description="Type II secretion system protein GspF" evidence="11">
    <location>
        <begin position="69"/>
        <end position="192"/>
    </location>
</feature>
<reference evidence="12 13" key="1">
    <citation type="submission" date="2023-08" db="EMBL/GenBank/DDBJ databases">
        <title>Helicovermis profunda gen. nov., sp. nov., a novel mesophilic, fermentative bacterium within the Bacillota from a deep-sea hydrothermal vent chimney.</title>
        <authorList>
            <person name="Miyazaki U."/>
            <person name="Mizutani D."/>
            <person name="Hashimoto Y."/>
            <person name="Tame A."/>
            <person name="Sawayama S."/>
            <person name="Miyazaki J."/>
            <person name="Takai K."/>
            <person name="Nakagawa S."/>
        </authorList>
    </citation>
    <scope>NUCLEOTIDE SEQUENCE [LARGE SCALE GENOMIC DNA]</scope>
    <source>
        <strain evidence="12 13">S502</strain>
    </source>
</reference>
<feature type="transmembrane region" description="Helical" evidence="10">
    <location>
        <begin position="169"/>
        <end position="202"/>
    </location>
</feature>
<keyword evidence="6 9" id="KW-0812">Transmembrane</keyword>
<evidence type="ECO:0000256" key="2">
    <source>
        <dbReference type="ARBA" id="ARBA00005745"/>
    </source>
</evidence>
<evidence type="ECO:0000256" key="7">
    <source>
        <dbReference type="ARBA" id="ARBA00022989"/>
    </source>
</evidence>
<evidence type="ECO:0000256" key="3">
    <source>
        <dbReference type="ARBA" id="ARBA00022448"/>
    </source>
</evidence>
<name>A0AAU9E6G1_9FIRM</name>
<evidence type="ECO:0000256" key="5">
    <source>
        <dbReference type="ARBA" id="ARBA00022519"/>
    </source>
</evidence>
<dbReference type="FunFam" id="1.20.81.30:FF:000001">
    <property type="entry name" value="Type II secretion system protein F"/>
    <property type="match status" value="2"/>
</dbReference>
<sequence>MSKYHYSGKTKQGQNVKGTMDAESSSEVVVALKRQGIFPLKVEKNITAKRDISIKLFKKKIKVKDVAIFCRQFHTIVSSGISLIECLDILRKQTENNQFKEIISDMYEDVQKGVSLSKAMQSFKNTFPDILINMVHSGEISGQLDTIMKRMAEHFEKENKINNKIKGAMVYPIILIVISFIVSGVLLVFVLPGFIGMFASFNVELPLPTRMLLAFGEIIKKYWYIILGAIIGLIFFFKRFIGTYEGRLKFDKFKLHLPVIGKVNKKIATSRFARTLSTMLLSGISIIDALEIVIKVMGNASVSEKITESLEGIKKGEGVALPLSKTNIFPPMMISMIEIGEETGSLDELLEMSAEFYDEEVEIAIEGMIQMINPVILLFMAAVVGTIVMAIALPMFDMYNHLQM</sequence>
<dbReference type="InterPro" id="IPR018076">
    <property type="entry name" value="T2SS_GspF_dom"/>
</dbReference>
<dbReference type="PANTHER" id="PTHR30012">
    <property type="entry name" value="GENERAL SECRETION PATHWAY PROTEIN"/>
    <property type="match status" value="1"/>
</dbReference>
<dbReference type="InterPro" id="IPR001992">
    <property type="entry name" value="T2SS_GspF/T4SS_PilC_CS"/>
</dbReference>
<feature type="transmembrane region" description="Helical" evidence="10">
    <location>
        <begin position="375"/>
        <end position="396"/>
    </location>
</feature>
<proteinExistence type="inferred from homology"/>
<dbReference type="AlphaFoldDB" id="A0AAU9E6G1"/>
<organism evidence="12 13">
    <name type="scientific">Helicovermis profundi</name>
    <dbReference type="NCBI Taxonomy" id="3065157"/>
    <lineage>
        <taxon>Bacteria</taxon>
        <taxon>Bacillati</taxon>
        <taxon>Bacillota</taxon>
        <taxon>Clostridia</taxon>
        <taxon>Helicovermis</taxon>
    </lineage>
</organism>
<keyword evidence="7 10" id="KW-1133">Transmembrane helix</keyword>
<dbReference type="PRINTS" id="PR00812">
    <property type="entry name" value="BCTERIALGSPF"/>
</dbReference>
<keyword evidence="8 10" id="KW-0472">Membrane</keyword>
<dbReference type="RefSeq" id="WP_338537272.1">
    <property type="nucleotide sequence ID" value="NZ_AP028654.1"/>
</dbReference>
<evidence type="ECO:0000256" key="8">
    <source>
        <dbReference type="ARBA" id="ARBA00023136"/>
    </source>
</evidence>
<dbReference type="Gene3D" id="1.20.81.30">
    <property type="entry name" value="Type II secretion system (T2SS), domain F"/>
    <property type="match status" value="2"/>
</dbReference>
<keyword evidence="5" id="KW-0997">Cell inner membrane</keyword>
<evidence type="ECO:0000256" key="4">
    <source>
        <dbReference type="ARBA" id="ARBA00022475"/>
    </source>
</evidence>